<comment type="similarity">
    <text evidence="1">Belongs to the class-II aminoacyl-tRNA synthetase family.</text>
</comment>
<keyword evidence="4" id="KW-0067">ATP-binding</keyword>
<dbReference type="Pfam" id="PF03129">
    <property type="entry name" value="HGTP_anticodon"/>
    <property type="match status" value="1"/>
</dbReference>
<dbReference type="PANTHER" id="PTHR11476">
    <property type="entry name" value="HISTIDYL-TRNA SYNTHETASE"/>
    <property type="match status" value="1"/>
</dbReference>
<sequence>MEGIQEGWKEEIQVLPSVLGECYEMTTTSRTTFIREINDPTYSTLPSTNVLNGARNVWDMLRNMGDGKREELKIIWKEVKGKIEDAEKNKGDEGASKASDIPDSSDPAFAGKTPAQIAKIKKIRADKAAKAAKKAAAKAAKKAGSSSGVSFLTPTVKEAALAISECSDDDVGAVANGITSKLLTFASSRRKPKVAKGMRDYLPSQMRVRQEVFKAIRGVFDRHGAVEIDTPVMELKDTLTGKYGEDSKLIYDLKDQGGEILALRYDLTVPFARFLATNAVGNMKRYHIGKVYRRDQPQMAKGRYREFYQCDFDIAGNYGRMVPDSECVAVAAEILGSVPIGKFKIKVNHRKLLDSILEVSGVGPDKFRTICSAVDKLDKEPWGTVKAEMIDKGITSDTADKIGTFVTREPGNNAIEDLKGLIEEKAFGEHEVAMKALEDLEIMFGYLEAMGKIECVSFDLSLARGLDYYTGVIYEAVCIEDGCHVGSIGGGGRYDGLAGMFSTDDIPCVGVSVGIERVFTLVEKNMGGEKKPNVDVVIASTTGGEENLRRKMRVAKELWEKDVRAEISGKKLKQAIQADVLDKGVEYMVVVGDEEWKDGKVIVKIIGEKREEIIGMSEVGGYIREEMGRGGGEGKVKKVFAWSEKDIIR</sequence>
<dbReference type="GO" id="GO:0032543">
    <property type="term" value="P:mitochondrial translation"/>
    <property type="evidence" value="ECO:0007669"/>
    <property type="project" value="TreeGrafter"/>
</dbReference>
<feature type="compositionally biased region" description="Basic and acidic residues" evidence="7">
    <location>
        <begin position="86"/>
        <end position="95"/>
    </location>
</feature>
<dbReference type="Gene3D" id="3.30.930.10">
    <property type="entry name" value="Bira Bifunctional Protein, Domain 2"/>
    <property type="match status" value="1"/>
</dbReference>
<dbReference type="SUPFAM" id="SSF55681">
    <property type="entry name" value="Class II aaRS and biotin synthetases"/>
    <property type="match status" value="1"/>
</dbReference>
<feature type="domain" description="Aminoacyl-transfer RNA synthetases class-II family profile" evidence="8">
    <location>
        <begin position="190"/>
        <end position="532"/>
    </location>
</feature>
<proteinExistence type="inferred from homology"/>
<gene>
    <name evidence="9" type="ORF">TrCOL_g757</name>
</gene>
<dbReference type="EMBL" id="BRYA01001477">
    <property type="protein sequence ID" value="GMI44335.1"/>
    <property type="molecule type" value="Genomic_DNA"/>
</dbReference>
<dbReference type="GO" id="GO:0006427">
    <property type="term" value="P:histidyl-tRNA aminoacylation"/>
    <property type="evidence" value="ECO:0007669"/>
    <property type="project" value="InterPro"/>
</dbReference>
<dbReference type="EC" id="6.1.1.21" evidence="2"/>
<dbReference type="Pfam" id="PF13393">
    <property type="entry name" value="tRNA-synt_His"/>
    <property type="match status" value="1"/>
</dbReference>
<evidence type="ECO:0000256" key="5">
    <source>
        <dbReference type="ARBA" id="ARBA00022917"/>
    </source>
</evidence>
<organism evidence="9 10">
    <name type="scientific">Triparma columacea</name>
    <dbReference type="NCBI Taxonomy" id="722753"/>
    <lineage>
        <taxon>Eukaryota</taxon>
        <taxon>Sar</taxon>
        <taxon>Stramenopiles</taxon>
        <taxon>Ochrophyta</taxon>
        <taxon>Bolidophyceae</taxon>
        <taxon>Parmales</taxon>
        <taxon>Triparmaceae</taxon>
        <taxon>Triparma</taxon>
    </lineage>
</organism>
<comment type="catalytic activity">
    <reaction evidence="6">
        <text>tRNA(His) + L-histidine + ATP = L-histidyl-tRNA(His) + AMP + diphosphate + H(+)</text>
        <dbReference type="Rhea" id="RHEA:17313"/>
        <dbReference type="Rhea" id="RHEA-COMP:9665"/>
        <dbReference type="Rhea" id="RHEA-COMP:9689"/>
        <dbReference type="ChEBI" id="CHEBI:15378"/>
        <dbReference type="ChEBI" id="CHEBI:30616"/>
        <dbReference type="ChEBI" id="CHEBI:33019"/>
        <dbReference type="ChEBI" id="CHEBI:57595"/>
        <dbReference type="ChEBI" id="CHEBI:78442"/>
        <dbReference type="ChEBI" id="CHEBI:78527"/>
        <dbReference type="ChEBI" id="CHEBI:456215"/>
        <dbReference type="EC" id="6.1.1.21"/>
    </reaction>
</comment>
<dbReference type="GO" id="GO:0004821">
    <property type="term" value="F:histidine-tRNA ligase activity"/>
    <property type="evidence" value="ECO:0007669"/>
    <property type="project" value="UniProtKB-EC"/>
</dbReference>
<dbReference type="AlphaFoldDB" id="A0A9W7LAU9"/>
<dbReference type="CDD" id="cd00773">
    <property type="entry name" value="HisRS-like_core"/>
    <property type="match status" value="1"/>
</dbReference>
<dbReference type="GO" id="GO:0005524">
    <property type="term" value="F:ATP binding"/>
    <property type="evidence" value="ECO:0007669"/>
    <property type="project" value="UniProtKB-KW"/>
</dbReference>
<evidence type="ECO:0000313" key="10">
    <source>
        <dbReference type="Proteomes" id="UP001165065"/>
    </source>
</evidence>
<dbReference type="Gene3D" id="3.40.50.800">
    <property type="entry name" value="Anticodon-binding domain"/>
    <property type="match status" value="1"/>
</dbReference>
<dbReference type="PROSITE" id="PS50862">
    <property type="entry name" value="AA_TRNA_LIGASE_II"/>
    <property type="match status" value="1"/>
</dbReference>
<dbReference type="Proteomes" id="UP001165065">
    <property type="component" value="Unassembled WGS sequence"/>
</dbReference>
<comment type="caution">
    <text evidence="9">The sequence shown here is derived from an EMBL/GenBank/DDBJ whole genome shotgun (WGS) entry which is preliminary data.</text>
</comment>
<dbReference type="SUPFAM" id="SSF52954">
    <property type="entry name" value="Class II aaRS ABD-related"/>
    <property type="match status" value="1"/>
</dbReference>
<dbReference type="FunFam" id="3.30.930.10:FF:000061">
    <property type="entry name" value="Histidine--tRNA ligase, cytoplasmic"/>
    <property type="match status" value="1"/>
</dbReference>
<feature type="region of interest" description="Disordered" evidence="7">
    <location>
        <begin position="86"/>
        <end position="110"/>
    </location>
</feature>
<dbReference type="InterPro" id="IPR015807">
    <property type="entry name" value="His-tRNA-ligase"/>
</dbReference>
<keyword evidence="3" id="KW-0547">Nucleotide-binding</keyword>
<dbReference type="InterPro" id="IPR041715">
    <property type="entry name" value="HisRS-like_core"/>
</dbReference>
<dbReference type="OrthoDB" id="1906957at2759"/>
<evidence type="ECO:0000256" key="3">
    <source>
        <dbReference type="ARBA" id="ARBA00022741"/>
    </source>
</evidence>
<evidence type="ECO:0000256" key="4">
    <source>
        <dbReference type="ARBA" id="ARBA00022840"/>
    </source>
</evidence>
<reference evidence="10" key="1">
    <citation type="journal article" date="2023" name="Commun. Biol.">
        <title>Genome analysis of Parmales, the sister group of diatoms, reveals the evolutionary specialization of diatoms from phago-mixotrophs to photoautotrophs.</title>
        <authorList>
            <person name="Ban H."/>
            <person name="Sato S."/>
            <person name="Yoshikawa S."/>
            <person name="Yamada K."/>
            <person name="Nakamura Y."/>
            <person name="Ichinomiya M."/>
            <person name="Sato N."/>
            <person name="Blanc-Mathieu R."/>
            <person name="Endo H."/>
            <person name="Kuwata A."/>
            <person name="Ogata H."/>
        </authorList>
    </citation>
    <scope>NUCLEOTIDE SEQUENCE [LARGE SCALE GENOMIC DNA]</scope>
</reference>
<dbReference type="InterPro" id="IPR045864">
    <property type="entry name" value="aa-tRNA-synth_II/BPL/LPL"/>
</dbReference>
<name>A0A9W7LAU9_9STRA</name>
<dbReference type="InterPro" id="IPR004154">
    <property type="entry name" value="Anticodon-bd"/>
</dbReference>
<dbReference type="InterPro" id="IPR036621">
    <property type="entry name" value="Anticodon-bd_dom_sf"/>
</dbReference>
<evidence type="ECO:0000256" key="2">
    <source>
        <dbReference type="ARBA" id="ARBA00012815"/>
    </source>
</evidence>
<dbReference type="GO" id="GO:0005829">
    <property type="term" value="C:cytosol"/>
    <property type="evidence" value="ECO:0007669"/>
    <property type="project" value="TreeGrafter"/>
</dbReference>
<keyword evidence="5" id="KW-0648">Protein biosynthesis</keyword>
<evidence type="ECO:0000256" key="7">
    <source>
        <dbReference type="SAM" id="MobiDB-lite"/>
    </source>
</evidence>
<evidence type="ECO:0000256" key="6">
    <source>
        <dbReference type="ARBA" id="ARBA00047639"/>
    </source>
</evidence>
<accession>A0A9W7LAU9</accession>
<protein>
    <recommendedName>
        <fullName evidence="2">histidine--tRNA ligase</fullName>
        <ecNumber evidence="2">6.1.1.21</ecNumber>
    </recommendedName>
</protein>
<dbReference type="NCBIfam" id="TIGR00442">
    <property type="entry name" value="hisS"/>
    <property type="match status" value="1"/>
</dbReference>
<dbReference type="GO" id="GO:0003723">
    <property type="term" value="F:RNA binding"/>
    <property type="evidence" value="ECO:0007669"/>
    <property type="project" value="TreeGrafter"/>
</dbReference>
<dbReference type="GO" id="GO:0005739">
    <property type="term" value="C:mitochondrion"/>
    <property type="evidence" value="ECO:0007669"/>
    <property type="project" value="TreeGrafter"/>
</dbReference>
<evidence type="ECO:0000259" key="8">
    <source>
        <dbReference type="PROSITE" id="PS50862"/>
    </source>
</evidence>
<evidence type="ECO:0000313" key="9">
    <source>
        <dbReference type="EMBL" id="GMI44335.1"/>
    </source>
</evidence>
<keyword evidence="10" id="KW-1185">Reference proteome</keyword>
<dbReference type="PANTHER" id="PTHR11476:SF7">
    <property type="entry name" value="HISTIDINE--TRNA LIGASE"/>
    <property type="match status" value="1"/>
</dbReference>
<evidence type="ECO:0000256" key="1">
    <source>
        <dbReference type="ARBA" id="ARBA00008226"/>
    </source>
</evidence>
<dbReference type="InterPro" id="IPR006195">
    <property type="entry name" value="aa-tRNA-synth_II"/>
</dbReference>